<dbReference type="PANTHER" id="PTHR21600:SF44">
    <property type="entry name" value="RIBOSOMAL LARGE SUBUNIT PSEUDOURIDINE SYNTHASE D"/>
    <property type="match status" value="1"/>
</dbReference>
<dbReference type="InterPro" id="IPR050188">
    <property type="entry name" value="RluA_PseudoU_synthase"/>
</dbReference>
<feature type="domain" description="RNA-binding S4" evidence="7">
    <location>
        <begin position="10"/>
        <end position="67"/>
    </location>
</feature>
<dbReference type="Pfam" id="PF00849">
    <property type="entry name" value="PseudoU_synth_2"/>
    <property type="match status" value="1"/>
</dbReference>
<evidence type="ECO:0000256" key="2">
    <source>
        <dbReference type="ARBA" id="ARBA00010876"/>
    </source>
</evidence>
<keyword evidence="3 6" id="KW-0413">Isomerase</keyword>
<dbReference type="Proteomes" id="UP000824088">
    <property type="component" value="Unassembled WGS sequence"/>
</dbReference>
<evidence type="ECO:0000256" key="1">
    <source>
        <dbReference type="ARBA" id="ARBA00000073"/>
    </source>
</evidence>
<dbReference type="InterPro" id="IPR006225">
    <property type="entry name" value="PsdUridine_synth_RluC/D"/>
</dbReference>
<dbReference type="GO" id="GO:0120159">
    <property type="term" value="F:rRNA pseudouridine synthase activity"/>
    <property type="evidence" value="ECO:0007669"/>
    <property type="project" value="UniProtKB-ARBA"/>
</dbReference>
<dbReference type="NCBIfam" id="TIGR00005">
    <property type="entry name" value="rluA_subfam"/>
    <property type="match status" value="1"/>
</dbReference>
<dbReference type="GO" id="GO:0003723">
    <property type="term" value="F:RNA binding"/>
    <property type="evidence" value="ECO:0007669"/>
    <property type="project" value="UniProtKB-KW"/>
</dbReference>
<evidence type="ECO:0000256" key="5">
    <source>
        <dbReference type="PROSITE-ProRule" id="PRU00182"/>
    </source>
</evidence>
<evidence type="ECO:0000313" key="9">
    <source>
        <dbReference type="Proteomes" id="UP000824088"/>
    </source>
</evidence>
<proteinExistence type="inferred from homology"/>
<dbReference type="SUPFAM" id="SSF55120">
    <property type="entry name" value="Pseudouridine synthase"/>
    <property type="match status" value="1"/>
</dbReference>
<feature type="active site" evidence="4">
    <location>
        <position position="134"/>
    </location>
</feature>
<reference evidence="8" key="1">
    <citation type="submission" date="2020-10" db="EMBL/GenBank/DDBJ databases">
        <authorList>
            <person name="Gilroy R."/>
        </authorList>
    </citation>
    <scope>NUCLEOTIDE SEQUENCE</scope>
    <source>
        <strain evidence="8">1063</strain>
    </source>
</reference>
<dbReference type="PROSITE" id="PS01129">
    <property type="entry name" value="PSI_RLU"/>
    <property type="match status" value="1"/>
</dbReference>
<dbReference type="GO" id="GO:0000455">
    <property type="term" value="P:enzyme-directed rRNA pseudouridine synthesis"/>
    <property type="evidence" value="ECO:0007669"/>
    <property type="project" value="TreeGrafter"/>
</dbReference>
<dbReference type="AlphaFoldDB" id="A0A9D1HTS6"/>
<dbReference type="SUPFAM" id="SSF55174">
    <property type="entry name" value="Alpha-L RNA-binding motif"/>
    <property type="match status" value="1"/>
</dbReference>
<sequence length="310" mass="34270">MKFRVEDTAIRLDVFLARESGLSRSAVKNAVENTGAEVNGTVRFKSGWELGSGDVVEFTPPEAQPLNAEAADIPVEIVYEDENYAVVNKPRGMVVHQAASYRANDTLVNALLFRLGNLSSINGVIRPGIVHRLDKDTTGLLVVAKNDEAHKNLAEQIEKKTARRIYVALTDGNFKEDRGTVDAPIGRSRRDRKKMAVVEGGRRAVTHYEVLERFGAYTLVRFELETGRTHQIRVHTAYIHHPVTGDETYGGSTALFSGGQLLHAEKLVLDDPATGERRTFECPLPEDFGEVLRKLRGGRDGEKLPPAGDR</sequence>
<dbReference type="Gene3D" id="3.30.2350.10">
    <property type="entry name" value="Pseudouridine synthase"/>
    <property type="match status" value="1"/>
</dbReference>
<comment type="function">
    <text evidence="6">Responsible for synthesis of pseudouridine from uracil.</text>
</comment>
<dbReference type="EC" id="5.4.99.-" evidence="6"/>
<comment type="similarity">
    <text evidence="2 6">Belongs to the pseudouridine synthase RluA family.</text>
</comment>
<organism evidence="8 9">
    <name type="scientific">Candidatus Limadaptatus stercorigallinarum</name>
    <dbReference type="NCBI Taxonomy" id="2840845"/>
    <lineage>
        <taxon>Bacteria</taxon>
        <taxon>Bacillati</taxon>
        <taxon>Bacillota</taxon>
        <taxon>Clostridia</taxon>
        <taxon>Eubacteriales</taxon>
        <taxon>Candidatus Limadaptatus</taxon>
    </lineage>
</organism>
<reference evidence="8" key="2">
    <citation type="journal article" date="2021" name="PeerJ">
        <title>Extensive microbial diversity within the chicken gut microbiome revealed by metagenomics and culture.</title>
        <authorList>
            <person name="Gilroy R."/>
            <person name="Ravi A."/>
            <person name="Getino M."/>
            <person name="Pursley I."/>
            <person name="Horton D.L."/>
            <person name="Alikhan N.F."/>
            <person name="Baker D."/>
            <person name="Gharbi K."/>
            <person name="Hall N."/>
            <person name="Watson M."/>
            <person name="Adriaenssens E.M."/>
            <person name="Foster-Nyarko E."/>
            <person name="Jarju S."/>
            <person name="Secka A."/>
            <person name="Antonio M."/>
            <person name="Oren A."/>
            <person name="Chaudhuri R.R."/>
            <person name="La Ragione R."/>
            <person name="Hildebrand F."/>
            <person name="Pallen M.J."/>
        </authorList>
    </citation>
    <scope>NUCLEOTIDE SEQUENCE</scope>
    <source>
        <strain evidence="8">1063</strain>
    </source>
</reference>
<name>A0A9D1HTS6_9FIRM</name>
<dbReference type="InterPro" id="IPR020103">
    <property type="entry name" value="PsdUridine_synth_cat_dom_sf"/>
</dbReference>
<keyword evidence="5" id="KW-0694">RNA-binding</keyword>
<dbReference type="PANTHER" id="PTHR21600">
    <property type="entry name" value="MITOCHONDRIAL RNA PSEUDOURIDINE SYNTHASE"/>
    <property type="match status" value="1"/>
</dbReference>
<evidence type="ECO:0000256" key="6">
    <source>
        <dbReference type="RuleBase" id="RU362028"/>
    </source>
</evidence>
<accession>A0A9D1HTS6</accession>
<dbReference type="SMART" id="SM00363">
    <property type="entry name" value="S4"/>
    <property type="match status" value="1"/>
</dbReference>
<dbReference type="InterPro" id="IPR006145">
    <property type="entry name" value="PsdUridine_synth_RsuA/RluA"/>
</dbReference>
<dbReference type="EMBL" id="DVMN01000091">
    <property type="protein sequence ID" value="HIU21588.1"/>
    <property type="molecule type" value="Genomic_DNA"/>
</dbReference>
<dbReference type="Gene3D" id="3.10.290.10">
    <property type="entry name" value="RNA-binding S4 domain"/>
    <property type="match status" value="1"/>
</dbReference>
<gene>
    <name evidence="8" type="ORF">IAD51_05085</name>
</gene>
<comment type="catalytic activity">
    <reaction evidence="1 6">
        <text>a uridine in RNA = a pseudouridine in RNA</text>
        <dbReference type="Rhea" id="RHEA:48348"/>
        <dbReference type="Rhea" id="RHEA-COMP:12068"/>
        <dbReference type="Rhea" id="RHEA-COMP:12069"/>
        <dbReference type="ChEBI" id="CHEBI:65314"/>
        <dbReference type="ChEBI" id="CHEBI:65315"/>
    </reaction>
</comment>
<dbReference type="InterPro" id="IPR006224">
    <property type="entry name" value="PsdUridine_synth_RluA-like_CS"/>
</dbReference>
<evidence type="ECO:0000313" key="8">
    <source>
        <dbReference type="EMBL" id="HIU21588.1"/>
    </source>
</evidence>
<evidence type="ECO:0000256" key="4">
    <source>
        <dbReference type="PIRSR" id="PIRSR606225-1"/>
    </source>
</evidence>
<dbReference type="InterPro" id="IPR002942">
    <property type="entry name" value="S4_RNA-bd"/>
</dbReference>
<dbReference type="CDD" id="cd02869">
    <property type="entry name" value="PseudoU_synth_RluA_like"/>
    <property type="match status" value="1"/>
</dbReference>
<comment type="caution">
    <text evidence="8">The sequence shown here is derived from an EMBL/GenBank/DDBJ whole genome shotgun (WGS) entry which is preliminary data.</text>
</comment>
<evidence type="ECO:0000256" key="3">
    <source>
        <dbReference type="ARBA" id="ARBA00023235"/>
    </source>
</evidence>
<dbReference type="PROSITE" id="PS50889">
    <property type="entry name" value="S4"/>
    <property type="match status" value="1"/>
</dbReference>
<protein>
    <recommendedName>
        <fullName evidence="6">Pseudouridine synthase</fullName>
        <ecNumber evidence="6">5.4.99.-</ecNumber>
    </recommendedName>
</protein>
<dbReference type="CDD" id="cd00165">
    <property type="entry name" value="S4"/>
    <property type="match status" value="1"/>
</dbReference>
<evidence type="ECO:0000259" key="7">
    <source>
        <dbReference type="SMART" id="SM00363"/>
    </source>
</evidence>
<dbReference type="InterPro" id="IPR036986">
    <property type="entry name" value="S4_RNA-bd_sf"/>
</dbReference>